<organism evidence="1 2">
    <name type="scientific">Bipolaris victoriae (strain FI3)</name>
    <name type="common">Victoria blight of oats agent</name>
    <name type="synonym">Cochliobolus victoriae</name>
    <dbReference type="NCBI Taxonomy" id="930091"/>
    <lineage>
        <taxon>Eukaryota</taxon>
        <taxon>Fungi</taxon>
        <taxon>Dikarya</taxon>
        <taxon>Ascomycota</taxon>
        <taxon>Pezizomycotina</taxon>
        <taxon>Dothideomycetes</taxon>
        <taxon>Pleosporomycetidae</taxon>
        <taxon>Pleosporales</taxon>
        <taxon>Pleosporineae</taxon>
        <taxon>Pleosporaceae</taxon>
        <taxon>Bipolaris</taxon>
    </lineage>
</organism>
<proteinExistence type="predicted"/>
<name>W7F220_BIPV3</name>
<dbReference type="AlphaFoldDB" id="W7F220"/>
<dbReference type="RefSeq" id="XP_014559892.1">
    <property type="nucleotide sequence ID" value="XM_014704406.1"/>
</dbReference>
<evidence type="ECO:0000313" key="1">
    <source>
        <dbReference type="EMBL" id="EUN30267.1"/>
    </source>
</evidence>
<dbReference type="GeneID" id="26259208"/>
<dbReference type="HOGENOM" id="CLU_207398_0_0_1"/>
<accession>W7F220</accession>
<gene>
    <name evidence="1" type="ORF">COCVIDRAFT_90530</name>
</gene>
<sequence length="64" mass="7218">MRLHDVDSAVTCGGVLSDGRRWGCGTNFARLDILRNHHKSRKDRQCIAERQRRAAHGFNTLTVG</sequence>
<reference evidence="1 2" key="1">
    <citation type="journal article" date="2013" name="PLoS Genet.">
        <title>Comparative genome structure, secondary metabolite, and effector coding capacity across Cochliobolus pathogens.</title>
        <authorList>
            <person name="Condon B.J."/>
            <person name="Leng Y."/>
            <person name="Wu D."/>
            <person name="Bushley K.E."/>
            <person name="Ohm R.A."/>
            <person name="Otillar R."/>
            <person name="Martin J."/>
            <person name="Schackwitz W."/>
            <person name="Grimwood J."/>
            <person name="MohdZainudin N."/>
            <person name="Xue C."/>
            <person name="Wang R."/>
            <person name="Manning V.A."/>
            <person name="Dhillon B."/>
            <person name="Tu Z.J."/>
            <person name="Steffenson B.J."/>
            <person name="Salamov A."/>
            <person name="Sun H."/>
            <person name="Lowry S."/>
            <person name="LaButti K."/>
            <person name="Han J."/>
            <person name="Copeland A."/>
            <person name="Lindquist E."/>
            <person name="Barry K."/>
            <person name="Schmutz J."/>
            <person name="Baker S.E."/>
            <person name="Ciuffetti L.M."/>
            <person name="Grigoriev I.V."/>
            <person name="Zhong S."/>
            <person name="Turgeon B.G."/>
        </authorList>
    </citation>
    <scope>NUCLEOTIDE SEQUENCE [LARGE SCALE GENOMIC DNA]</scope>
    <source>
        <strain evidence="1 2">FI3</strain>
    </source>
</reference>
<dbReference type="EMBL" id="KI968706">
    <property type="protein sequence ID" value="EUN30267.1"/>
    <property type="molecule type" value="Genomic_DNA"/>
</dbReference>
<dbReference type="Proteomes" id="UP000054337">
    <property type="component" value="Unassembled WGS sequence"/>
</dbReference>
<evidence type="ECO:0000313" key="2">
    <source>
        <dbReference type="Proteomes" id="UP000054337"/>
    </source>
</evidence>
<keyword evidence="2" id="KW-1185">Reference proteome</keyword>
<protein>
    <recommendedName>
        <fullName evidence="3">C2H2-type domain-containing protein</fullName>
    </recommendedName>
</protein>
<evidence type="ECO:0008006" key="3">
    <source>
        <dbReference type="Google" id="ProtNLM"/>
    </source>
</evidence>